<dbReference type="GO" id="GO:0008270">
    <property type="term" value="F:zinc ion binding"/>
    <property type="evidence" value="ECO:0007669"/>
    <property type="project" value="UniProtKB-KW"/>
</dbReference>
<feature type="region of interest" description="Disordered" evidence="2">
    <location>
        <begin position="57"/>
        <end position="76"/>
    </location>
</feature>
<dbReference type="GO" id="GO:0043161">
    <property type="term" value="P:proteasome-mediated ubiquitin-dependent protein catabolic process"/>
    <property type="evidence" value="ECO:0007669"/>
    <property type="project" value="TreeGrafter"/>
</dbReference>
<dbReference type="EMBL" id="BLXT01003704">
    <property type="protein sequence ID" value="GFO03025.1"/>
    <property type="molecule type" value="Genomic_DNA"/>
</dbReference>
<organism evidence="3 4">
    <name type="scientific">Plakobranchus ocellatus</name>
    <dbReference type="NCBI Taxonomy" id="259542"/>
    <lineage>
        <taxon>Eukaryota</taxon>
        <taxon>Metazoa</taxon>
        <taxon>Spiralia</taxon>
        <taxon>Lophotrochozoa</taxon>
        <taxon>Mollusca</taxon>
        <taxon>Gastropoda</taxon>
        <taxon>Heterobranchia</taxon>
        <taxon>Euthyneura</taxon>
        <taxon>Panpulmonata</taxon>
        <taxon>Sacoglossa</taxon>
        <taxon>Placobranchoidea</taxon>
        <taxon>Plakobranchidae</taxon>
        <taxon>Plakobranchus</taxon>
    </lineage>
</organism>
<name>A0AAV4A4H2_9GAST</name>
<protein>
    <submittedName>
        <fullName evidence="3">Tripartite motif-containing protein 45</fullName>
    </submittedName>
</protein>
<reference evidence="3 4" key="1">
    <citation type="journal article" date="2021" name="Elife">
        <title>Chloroplast acquisition without the gene transfer in kleptoplastic sea slugs, Plakobranchus ocellatus.</title>
        <authorList>
            <person name="Maeda T."/>
            <person name="Takahashi S."/>
            <person name="Yoshida T."/>
            <person name="Shimamura S."/>
            <person name="Takaki Y."/>
            <person name="Nagai Y."/>
            <person name="Toyoda A."/>
            <person name="Suzuki Y."/>
            <person name="Arimoto A."/>
            <person name="Ishii H."/>
            <person name="Satoh N."/>
            <person name="Nishiyama T."/>
            <person name="Hasebe M."/>
            <person name="Maruyama T."/>
            <person name="Minagawa J."/>
            <person name="Obokata J."/>
            <person name="Shigenobu S."/>
        </authorList>
    </citation>
    <scope>NUCLEOTIDE SEQUENCE [LARGE SCALE GENOMIC DNA]</scope>
</reference>
<dbReference type="Proteomes" id="UP000735302">
    <property type="component" value="Unassembled WGS sequence"/>
</dbReference>
<feature type="region of interest" description="Disordered" evidence="2">
    <location>
        <begin position="168"/>
        <end position="189"/>
    </location>
</feature>
<dbReference type="GO" id="GO:0000209">
    <property type="term" value="P:protein polyubiquitination"/>
    <property type="evidence" value="ECO:0007669"/>
    <property type="project" value="TreeGrafter"/>
</dbReference>
<evidence type="ECO:0000256" key="2">
    <source>
        <dbReference type="SAM" id="MobiDB-lite"/>
    </source>
</evidence>
<evidence type="ECO:0000256" key="1">
    <source>
        <dbReference type="SAM" id="Coils"/>
    </source>
</evidence>
<dbReference type="GO" id="GO:0061630">
    <property type="term" value="F:ubiquitin protein ligase activity"/>
    <property type="evidence" value="ECO:0007669"/>
    <property type="project" value="TreeGrafter"/>
</dbReference>
<dbReference type="SUPFAM" id="SSF50969">
    <property type="entry name" value="YVTN repeat-like/Quinoprotein amine dehydrogenase"/>
    <property type="match status" value="1"/>
</dbReference>
<keyword evidence="4" id="KW-1185">Reference proteome</keyword>
<feature type="coiled-coil region" evidence="1">
    <location>
        <begin position="79"/>
        <end position="106"/>
    </location>
</feature>
<proteinExistence type="predicted"/>
<dbReference type="InterPro" id="IPR011042">
    <property type="entry name" value="6-blade_b-propeller_TolB-like"/>
</dbReference>
<dbReference type="PANTHER" id="PTHR24104">
    <property type="entry name" value="E3 UBIQUITIN-PROTEIN LIGASE NHLRC1-RELATED"/>
    <property type="match status" value="1"/>
</dbReference>
<dbReference type="Gene3D" id="2.120.10.30">
    <property type="entry name" value="TolB, C-terminal domain"/>
    <property type="match status" value="1"/>
</dbReference>
<gene>
    <name evidence="3" type="ORF">PoB_002953000</name>
</gene>
<comment type="caution">
    <text evidence="3">The sequence shown here is derived from an EMBL/GenBank/DDBJ whole genome shotgun (WGS) entry which is preliminary data.</text>
</comment>
<keyword evidence="1" id="KW-0175">Coiled coil</keyword>
<dbReference type="PANTHER" id="PTHR24104:SF25">
    <property type="entry name" value="PROTEIN LIN-41"/>
    <property type="match status" value="1"/>
</dbReference>
<evidence type="ECO:0000313" key="4">
    <source>
        <dbReference type="Proteomes" id="UP000735302"/>
    </source>
</evidence>
<dbReference type="InterPro" id="IPR011044">
    <property type="entry name" value="Quino_amine_DH_bsu"/>
</dbReference>
<dbReference type="InterPro" id="IPR050952">
    <property type="entry name" value="TRIM-NHL_E3_ligases"/>
</dbReference>
<dbReference type="AlphaFoldDB" id="A0AAV4A4H2"/>
<evidence type="ECO:0000313" key="3">
    <source>
        <dbReference type="EMBL" id="GFO03025.1"/>
    </source>
</evidence>
<accession>A0AAV4A4H2</accession>
<sequence length="456" mass="50152">MSDRSIQRKEDYLDWMCEKFCASSRAYVSVVKEALRYHTKENAVDLFESAVDVLSQDFPDPTPIDGKTQERDGGDGNELNSLKDRIAQMEKQLQEAQNKHFFLESQLKFSIKKNVRRLDTKLECLATETKDSIKELTEVSNENSANIKGMRKLQVLLKERTQAAAAATTAAAAATPPPTAPTASALSRPLKDVRQRTNFTAKVATDKLTPEIQDVKLVAGGRLVLADWANKCIKLFDTQGQHLHTLVCRSYPSRLAVIDSSGLSNCHTFAVTLPVSHGIDIIEAGGDKMKVMRTIQTTKQYFTVVALSKHTLAAGYLHGAGIDLLDSDGRVLRQICSSVRAWFMDVTEDGELVCSTWDKKIVRVQVDSGTVVFDASVPQIKDPRGITIASDGSILVADGSSRTLHMLSSQGVWTKLLWSVPGDRDQDDQLFGVSKEGSVCGCITQNGSVYILDCLH</sequence>